<dbReference type="PANTHER" id="PTHR43798">
    <property type="entry name" value="MONOACYLGLYCEROL LIPASE"/>
    <property type="match status" value="1"/>
</dbReference>
<dbReference type="EMBL" id="CP001814">
    <property type="protein sequence ID" value="ACZ87564.1"/>
    <property type="molecule type" value="Genomic_DNA"/>
</dbReference>
<dbReference type="HOGENOM" id="CLU_020336_13_2_11"/>
<accession>D2B540</accession>
<dbReference type="eggNOG" id="COG1073">
    <property type="taxonomic scope" value="Bacteria"/>
</dbReference>
<organism evidence="3 4">
    <name type="scientific">Streptosporangium roseum (strain ATCC 12428 / DSM 43021 / JCM 3005 / KCTC 9067 / NCIMB 10171 / NRRL 2505 / NI 9100)</name>
    <dbReference type="NCBI Taxonomy" id="479432"/>
    <lineage>
        <taxon>Bacteria</taxon>
        <taxon>Bacillati</taxon>
        <taxon>Actinomycetota</taxon>
        <taxon>Actinomycetes</taxon>
        <taxon>Streptosporangiales</taxon>
        <taxon>Streptosporangiaceae</taxon>
        <taxon>Streptosporangium</taxon>
    </lineage>
</organism>
<evidence type="ECO:0000313" key="3">
    <source>
        <dbReference type="EMBL" id="ACZ87564.1"/>
    </source>
</evidence>
<proteinExistence type="predicted"/>
<evidence type="ECO:0000259" key="2">
    <source>
        <dbReference type="Pfam" id="PF00561"/>
    </source>
</evidence>
<reference evidence="3 4" key="1">
    <citation type="journal article" date="2010" name="Stand. Genomic Sci.">
        <title>Complete genome sequence of Streptosporangium roseum type strain (NI 9100).</title>
        <authorList>
            <person name="Nolan M."/>
            <person name="Sikorski J."/>
            <person name="Jando M."/>
            <person name="Lucas S."/>
            <person name="Lapidus A."/>
            <person name="Glavina Del Rio T."/>
            <person name="Chen F."/>
            <person name="Tice H."/>
            <person name="Pitluck S."/>
            <person name="Cheng J.F."/>
            <person name="Chertkov O."/>
            <person name="Sims D."/>
            <person name="Meincke L."/>
            <person name="Brettin T."/>
            <person name="Han C."/>
            <person name="Detter J.C."/>
            <person name="Bruce D."/>
            <person name="Goodwin L."/>
            <person name="Land M."/>
            <person name="Hauser L."/>
            <person name="Chang Y.J."/>
            <person name="Jeffries C.D."/>
            <person name="Ivanova N."/>
            <person name="Mavromatis K."/>
            <person name="Mikhailova N."/>
            <person name="Chen A."/>
            <person name="Palaniappan K."/>
            <person name="Chain P."/>
            <person name="Rohde M."/>
            <person name="Goker M."/>
            <person name="Bristow J."/>
            <person name="Eisen J.A."/>
            <person name="Markowitz V."/>
            <person name="Hugenholtz P."/>
            <person name="Kyrpides N.C."/>
            <person name="Klenk H.P."/>
        </authorList>
    </citation>
    <scope>NUCLEOTIDE SEQUENCE [LARGE SCALE GENOMIC DNA]</scope>
    <source>
        <strain evidence="4">ATCC 12428 / DSM 43021 / JCM 3005 / NI 9100</strain>
    </source>
</reference>
<protein>
    <submittedName>
        <fullName evidence="3">Alpha/beta hydrolase fold protein</fullName>
    </submittedName>
</protein>
<dbReference type="SUPFAM" id="SSF53474">
    <property type="entry name" value="alpha/beta-Hydrolases"/>
    <property type="match status" value="1"/>
</dbReference>
<dbReference type="Gene3D" id="3.40.50.1820">
    <property type="entry name" value="alpha/beta hydrolase"/>
    <property type="match status" value="1"/>
</dbReference>
<dbReference type="PANTHER" id="PTHR43798:SF31">
    <property type="entry name" value="AB HYDROLASE SUPERFAMILY PROTEIN YCLE"/>
    <property type="match status" value="1"/>
</dbReference>
<keyword evidence="1 3" id="KW-0378">Hydrolase</keyword>
<gene>
    <name evidence="3" type="ordered locus">Sros_4719</name>
</gene>
<dbReference type="ESTHER" id="strrd-d2b540">
    <property type="family name" value="Carbon-carbon_bond_hydrolase"/>
</dbReference>
<evidence type="ECO:0000313" key="4">
    <source>
        <dbReference type="Proteomes" id="UP000002029"/>
    </source>
</evidence>
<dbReference type="GO" id="GO:0016020">
    <property type="term" value="C:membrane"/>
    <property type="evidence" value="ECO:0007669"/>
    <property type="project" value="TreeGrafter"/>
</dbReference>
<dbReference type="RefSeq" id="WP_012891304.1">
    <property type="nucleotide sequence ID" value="NC_013595.1"/>
</dbReference>
<name>D2B540_STRRD</name>
<dbReference type="InterPro" id="IPR050266">
    <property type="entry name" value="AB_hydrolase_sf"/>
</dbReference>
<dbReference type="InterPro" id="IPR029058">
    <property type="entry name" value="AB_hydrolase_fold"/>
</dbReference>
<dbReference type="KEGG" id="sro:Sros_4719"/>
<dbReference type="InterPro" id="IPR000073">
    <property type="entry name" value="AB_hydrolase_1"/>
</dbReference>
<dbReference type="GO" id="GO:0016787">
    <property type="term" value="F:hydrolase activity"/>
    <property type="evidence" value="ECO:0007669"/>
    <property type="project" value="UniProtKB-KW"/>
</dbReference>
<dbReference type="Pfam" id="PF00561">
    <property type="entry name" value="Abhydrolase_1"/>
    <property type="match status" value="1"/>
</dbReference>
<sequence length="282" mass="30259">MSVTTNLASVTRTVEVGGIATTVIDTGEPASGSSAPPLLLLHGSGPGVTALANWRPIIPAFAASRRVIAPDQLGFGGTATGEARTYGRASWTRHALALLDELGIDRIDIIGNSMGGAIALSLAAARPYLSRRIVLMGSMGIAMPLPDGLDGVWRYEPSIEESRRVIGLFAHNRDLITDDLVQMRYEASIRPAVRDSWQAMFPPPRQRWVDDLALTGAELNAINQPVLLVHGRDDKVVPWSSSAALLDLLPDSRLHVLGGCGHWTMIERTTDFLAVVEPFLAA</sequence>
<dbReference type="OrthoDB" id="9801162at2"/>
<dbReference type="Proteomes" id="UP000002029">
    <property type="component" value="Chromosome"/>
</dbReference>
<feature type="domain" description="AB hydrolase-1" evidence="2">
    <location>
        <begin position="36"/>
        <end position="268"/>
    </location>
</feature>
<dbReference type="PRINTS" id="PR00111">
    <property type="entry name" value="ABHYDROLASE"/>
</dbReference>
<dbReference type="AlphaFoldDB" id="D2B540"/>
<dbReference type="STRING" id="479432.Sros_4719"/>
<evidence type="ECO:0000256" key="1">
    <source>
        <dbReference type="ARBA" id="ARBA00022801"/>
    </source>
</evidence>
<keyword evidence="4" id="KW-1185">Reference proteome</keyword>